<evidence type="ECO:0000313" key="7">
    <source>
        <dbReference type="EMBL" id="PFH37077.1"/>
    </source>
</evidence>
<dbReference type="VEuPathDB" id="ToxoDB:BESB_035350"/>
<organism evidence="7 8">
    <name type="scientific">Besnoitia besnoiti</name>
    <name type="common">Apicomplexan protozoan</name>
    <dbReference type="NCBI Taxonomy" id="94643"/>
    <lineage>
        <taxon>Eukaryota</taxon>
        <taxon>Sar</taxon>
        <taxon>Alveolata</taxon>
        <taxon>Apicomplexa</taxon>
        <taxon>Conoidasida</taxon>
        <taxon>Coccidia</taxon>
        <taxon>Eucoccidiorida</taxon>
        <taxon>Eimeriorina</taxon>
        <taxon>Sarcocystidae</taxon>
        <taxon>Besnoitia</taxon>
    </lineage>
</organism>
<dbReference type="InterPro" id="IPR051325">
    <property type="entry name" value="Nudix_hydrolase_domain"/>
</dbReference>
<reference evidence="7 8" key="1">
    <citation type="submission" date="2017-09" db="EMBL/GenBank/DDBJ databases">
        <title>Genome sequencing of Besnoitia besnoiti strain Bb-Ger1.</title>
        <authorList>
            <person name="Schares G."/>
            <person name="Venepally P."/>
            <person name="Lorenzi H.A."/>
        </authorList>
    </citation>
    <scope>NUCLEOTIDE SEQUENCE [LARGE SCALE GENOMIC DNA]</scope>
    <source>
        <strain evidence="7 8">Bb-Ger1</strain>
    </source>
</reference>
<comment type="similarity">
    <text evidence="1">Belongs to the Nudix hydrolase family.</text>
</comment>
<dbReference type="GO" id="GO:0000166">
    <property type="term" value="F:nucleotide binding"/>
    <property type="evidence" value="ECO:0007669"/>
    <property type="project" value="UniProtKB-KW"/>
</dbReference>
<sequence>MAQAGDTETPRIETRAAGFLVYRQQSQDPEFLMMKASYEPFHWTPPKGHVDGTESALQTALRETREEAGISEGDLEIDRNFERRLHYVARGKNKETVYFLARVRNACKPVVLSDEHTEARWLSAEAAAAIGGFEDMARVLMEADAHIRTSRATQA</sequence>
<protein>
    <recommendedName>
        <fullName evidence="2">Bis(5'-nucleosyl)-tetraphosphatase [asymmetrical]</fullName>
    </recommendedName>
    <alternativeName>
        <fullName evidence="5">Diadenosine 5',5'''-P1,P4-tetraphosphate asymmetrical hydrolase</fullName>
    </alternativeName>
</protein>
<dbReference type="PANTHER" id="PTHR21340:SF0">
    <property type="entry name" value="BIS(5'-NUCLEOSYL)-TETRAPHOSPHATASE [ASYMMETRICAL]"/>
    <property type="match status" value="1"/>
</dbReference>
<dbReference type="GO" id="GO:0004081">
    <property type="term" value="F:bis(5'-nucleosyl)-tetraphosphatase (asymmetrical) activity"/>
    <property type="evidence" value="ECO:0007669"/>
    <property type="project" value="TreeGrafter"/>
</dbReference>
<evidence type="ECO:0000256" key="4">
    <source>
        <dbReference type="ARBA" id="ARBA00022801"/>
    </source>
</evidence>
<dbReference type="PRINTS" id="PR01405">
    <property type="entry name" value="TETRPHPHTASE"/>
</dbReference>
<dbReference type="InterPro" id="IPR000086">
    <property type="entry name" value="NUDIX_hydrolase_dom"/>
</dbReference>
<proteinExistence type="inferred from homology"/>
<feature type="domain" description="Nudix hydrolase" evidence="6">
    <location>
        <begin position="12"/>
        <end position="144"/>
    </location>
</feature>
<keyword evidence="4 7" id="KW-0378">Hydrolase</keyword>
<dbReference type="PROSITE" id="PS51462">
    <property type="entry name" value="NUDIX"/>
    <property type="match status" value="1"/>
</dbReference>
<evidence type="ECO:0000259" key="6">
    <source>
        <dbReference type="PROSITE" id="PS51462"/>
    </source>
</evidence>
<dbReference type="InterPro" id="IPR020084">
    <property type="entry name" value="NUDIX_hydrolase_CS"/>
</dbReference>
<dbReference type="CDD" id="cd03428">
    <property type="entry name" value="NUDIX_Ap4A_Nudt2"/>
    <property type="match status" value="1"/>
</dbReference>
<dbReference type="Proteomes" id="UP000224006">
    <property type="component" value="Chromosome II"/>
</dbReference>
<dbReference type="PANTHER" id="PTHR21340">
    <property type="entry name" value="DIADENOSINE 5,5-P1,P4-TETRAPHOSPHATE PYROPHOSPHOHYDROLASE MUTT"/>
    <property type="match status" value="1"/>
</dbReference>
<keyword evidence="8" id="KW-1185">Reference proteome</keyword>
<dbReference type="GO" id="GO:0006167">
    <property type="term" value="P:AMP biosynthetic process"/>
    <property type="evidence" value="ECO:0007669"/>
    <property type="project" value="TreeGrafter"/>
</dbReference>
<accession>A0A2A9MMQ8</accession>
<dbReference type="PROSITE" id="PS00893">
    <property type="entry name" value="NUDIX_BOX"/>
    <property type="match status" value="1"/>
</dbReference>
<dbReference type="InterPro" id="IPR003565">
    <property type="entry name" value="Tetra_PHTase"/>
</dbReference>
<comment type="caution">
    <text evidence="7">The sequence shown here is derived from an EMBL/GenBank/DDBJ whole genome shotgun (WGS) entry which is preliminary data.</text>
</comment>
<evidence type="ECO:0000256" key="3">
    <source>
        <dbReference type="ARBA" id="ARBA00022741"/>
    </source>
</evidence>
<dbReference type="OrthoDB" id="276276at2759"/>
<dbReference type="KEGG" id="bbes:BESB_035350"/>
<dbReference type="GeneID" id="40308516"/>
<dbReference type="STRING" id="94643.A0A2A9MMQ8"/>
<evidence type="ECO:0000313" key="8">
    <source>
        <dbReference type="Proteomes" id="UP000224006"/>
    </source>
</evidence>
<keyword evidence="3" id="KW-0547">Nucleotide-binding</keyword>
<evidence type="ECO:0000256" key="1">
    <source>
        <dbReference type="ARBA" id="ARBA00005582"/>
    </source>
</evidence>
<name>A0A2A9MMQ8_BESBE</name>
<dbReference type="EMBL" id="NWUJ01000002">
    <property type="protein sequence ID" value="PFH37077.1"/>
    <property type="molecule type" value="Genomic_DNA"/>
</dbReference>
<gene>
    <name evidence="7" type="ORF">BESB_035350</name>
</gene>
<dbReference type="Pfam" id="PF00293">
    <property type="entry name" value="NUDIX"/>
    <property type="match status" value="1"/>
</dbReference>
<dbReference type="InterPro" id="IPR015797">
    <property type="entry name" value="NUDIX_hydrolase-like_dom_sf"/>
</dbReference>
<evidence type="ECO:0000256" key="5">
    <source>
        <dbReference type="ARBA" id="ARBA00032644"/>
    </source>
</evidence>
<dbReference type="RefSeq" id="XP_029221086.1">
    <property type="nucleotide sequence ID" value="XM_029362121.1"/>
</dbReference>
<evidence type="ECO:0000256" key="2">
    <source>
        <dbReference type="ARBA" id="ARBA00018911"/>
    </source>
</evidence>
<dbReference type="GO" id="GO:0006754">
    <property type="term" value="P:ATP biosynthetic process"/>
    <property type="evidence" value="ECO:0007669"/>
    <property type="project" value="TreeGrafter"/>
</dbReference>
<dbReference type="Gene3D" id="3.90.79.10">
    <property type="entry name" value="Nucleoside Triphosphate Pyrophosphohydrolase"/>
    <property type="match status" value="1"/>
</dbReference>
<dbReference type="SUPFAM" id="SSF55811">
    <property type="entry name" value="Nudix"/>
    <property type="match status" value="1"/>
</dbReference>
<dbReference type="AlphaFoldDB" id="A0A2A9MMQ8"/>